<dbReference type="SUPFAM" id="SSF159234">
    <property type="entry name" value="FomD-like"/>
    <property type="match status" value="1"/>
</dbReference>
<comment type="caution">
    <text evidence="3">The sequence shown here is derived from an EMBL/GenBank/DDBJ whole genome shotgun (WGS) entry which is preliminary data.</text>
</comment>
<evidence type="ECO:0000313" key="3">
    <source>
        <dbReference type="EMBL" id="THF72616.1"/>
    </source>
</evidence>
<reference evidence="3 4" key="1">
    <citation type="submission" date="2019-04" db="EMBL/GenBank/DDBJ databases">
        <title>Cohnella sp. nov. isolated from preserved vegetables.</title>
        <authorList>
            <person name="Lin S.-Y."/>
            <person name="Hung M.-H."/>
            <person name="Young C.-C."/>
        </authorList>
    </citation>
    <scope>NUCLEOTIDE SEQUENCE [LARGE SCALE GENOMIC DNA]</scope>
    <source>
        <strain evidence="3 4">CC-MHH1044</strain>
    </source>
</reference>
<feature type="domain" description="DUF402" evidence="2">
    <location>
        <begin position="18"/>
        <end position="150"/>
    </location>
</feature>
<dbReference type="GO" id="GO:0016787">
    <property type="term" value="F:hydrolase activity"/>
    <property type="evidence" value="ECO:0007669"/>
    <property type="project" value="UniProtKB-KW"/>
</dbReference>
<dbReference type="Gene3D" id="2.40.380.10">
    <property type="entry name" value="FomD-like"/>
    <property type="match status" value="1"/>
</dbReference>
<proteinExistence type="predicted"/>
<dbReference type="PANTHER" id="PTHR39159:SF1">
    <property type="entry name" value="UPF0374 PROTEIN YGAC"/>
    <property type="match status" value="1"/>
</dbReference>
<organism evidence="3 4">
    <name type="scientific">Cohnella fermenti</name>
    <dbReference type="NCBI Taxonomy" id="2565925"/>
    <lineage>
        <taxon>Bacteria</taxon>
        <taxon>Bacillati</taxon>
        <taxon>Bacillota</taxon>
        <taxon>Bacilli</taxon>
        <taxon>Bacillales</taxon>
        <taxon>Paenibacillaceae</taxon>
        <taxon>Cohnella</taxon>
    </lineage>
</organism>
<evidence type="ECO:0000259" key="2">
    <source>
        <dbReference type="Pfam" id="PF04167"/>
    </source>
</evidence>
<sequence>MKHRIRALKYGNLPHYEWDAEVLKTTDDYVLAKCERGRALTHHTKGKTFIMNHSSLELFSLNHGYTVAFEIRDGRMASIYCNVALPSIVDGRGLSFVDLDLDLLYDGEKWAVVDEDEFEDNRRKYGYPEELVAYALDSLQELRRRADRREFPFNGELDEYMNELIEESREAPAR</sequence>
<dbReference type="InterPro" id="IPR050212">
    <property type="entry name" value="Ntdp-like"/>
</dbReference>
<dbReference type="PANTHER" id="PTHR39159">
    <property type="match status" value="1"/>
</dbReference>
<protein>
    <submittedName>
        <fullName evidence="3">DUF402 domain-containing protein</fullName>
    </submittedName>
</protein>
<keyword evidence="1" id="KW-0378">Hydrolase</keyword>
<keyword evidence="4" id="KW-1185">Reference proteome</keyword>
<accession>A0A4V3WDM2</accession>
<dbReference type="Pfam" id="PF04167">
    <property type="entry name" value="DUF402"/>
    <property type="match status" value="1"/>
</dbReference>
<evidence type="ECO:0000256" key="1">
    <source>
        <dbReference type="ARBA" id="ARBA00022801"/>
    </source>
</evidence>
<dbReference type="EMBL" id="SSOB01000077">
    <property type="protein sequence ID" value="THF72616.1"/>
    <property type="molecule type" value="Genomic_DNA"/>
</dbReference>
<gene>
    <name evidence="3" type="ORF">E6C55_32585</name>
</gene>
<dbReference type="InterPro" id="IPR035930">
    <property type="entry name" value="FomD-like_sf"/>
</dbReference>
<dbReference type="OrthoDB" id="2357011at2"/>
<evidence type="ECO:0000313" key="4">
    <source>
        <dbReference type="Proteomes" id="UP000310636"/>
    </source>
</evidence>
<name>A0A4V3WDM2_9BACL</name>
<dbReference type="InterPro" id="IPR007295">
    <property type="entry name" value="DUF402"/>
</dbReference>
<dbReference type="Proteomes" id="UP000310636">
    <property type="component" value="Unassembled WGS sequence"/>
</dbReference>
<dbReference type="RefSeq" id="WP_136374012.1">
    <property type="nucleotide sequence ID" value="NZ_SSOB01000077.1"/>
</dbReference>
<dbReference type="AlphaFoldDB" id="A0A4V3WDM2"/>